<dbReference type="InterPro" id="IPR045166">
    <property type="entry name" value="Spp2-like"/>
</dbReference>
<comment type="function">
    <text evidence="4">Involved in spliceosome maturation and the first step of pre-mRNA splicing.</text>
</comment>
<comment type="subcellular location">
    <subcellularLocation>
        <location evidence="1 4">Nucleus</location>
    </subcellularLocation>
</comment>
<evidence type="ECO:0000259" key="6">
    <source>
        <dbReference type="Pfam" id="PF12656"/>
    </source>
</evidence>
<dbReference type="InterPro" id="IPR026822">
    <property type="entry name" value="Spp2/MOS2_G-patch"/>
</dbReference>
<dbReference type="EMBL" id="KV454427">
    <property type="protein sequence ID" value="ODQ81600.1"/>
    <property type="molecule type" value="Genomic_DNA"/>
</dbReference>
<organism evidence="7 8">
    <name type="scientific">Babjeviella inositovora NRRL Y-12698</name>
    <dbReference type="NCBI Taxonomy" id="984486"/>
    <lineage>
        <taxon>Eukaryota</taxon>
        <taxon>Fungi</taxon>
        <taxon>Dikarya</taxon>
        <taxon>Ascomycota</taxon>
        <taxon>Saccharomycotina</taxon>
        <taxon>Pichiomycetes</taxon>
        <taxon>Serinales incertae sedis</taxon>
        <taxon>Babjeviella</taxon>
    </lineage>
</organism>
<dbReference type="Proteomes" id="UP000094336">
    <property type="component" value="Unassembled WGS sequence"/>
</dbReference>
<keyword evidence="4" id="KW-0747">Spliceosome</keyword>
<evidence type="ECO:0000256" key="4">
    <source>
        <dbReference type="RuleBase" id="RU369096"/>
    </source>
</evidence>
<gene>
    <name evidence="7" type="ORF">BABINDRAFT_159872</name>
</gene>
<dbReference type="GO" id="GO:0000398">
    <property type="term" value="P:mRNA splicing, via spliceosome"/>
    <property type="evidence" value="ECO:0007669"/>
    <property type="project" value="UniProtKB-UniRule"/>
</dbReference>
<protein>
    <recommendedName>
        <fullName evidence="4">Pre-mRNA-splicing factor</fullName>
    </recommendedName>
</protein>
<sequence length="296" mass="32825">MAGFGFSIKKNEKVLDPPKKVSIGFGFKKAPTAKKPLAKPSLFHNPNDDEEEEGKIQKIDTFDSRKGGAFHKDNVPKIVSPLIIKPVPNRDWRAEALARKEQSVDEPQERMIYGLNQFTTETNISKDAPETDEVINTPLTAEEQARAELLANPSTMSTSEKLTIPLEGFDEDLYKRDIVKRPGATTQDEYEAVPVEDFGAALLRGMGWKGNKTKKASLQNGSSAVKKRPAWLGIGAQPLDEEMAKGQVRGMERVYNPIVMRDITTGEIMELSPAGGKRVYENEGNGVGVKRRNDRD</sequence>
<evidence type="ECO:0000313" key="7">
    <source>
        <dbReference type="EMBL" id="ODQ81600.1"/>
    </source>
</evidence>
<feature type="domain" description="Spp2/MOS2 G-patch" evidence="6">
    <location>
        <begin position="183"/>
        <end position="239"/>
    </location>
</feature>
<name>A0A1E3QVB6_9ASCO</name>
<dbReference type="STRING" id="984486.A0A1E3QVB6"/>
<comment type="similarity">
    <text evidence="2 4">Belongs to the SPP2 family.</text>
</comment>
<feature type="region of interest" description="Disordered" evidence="5">
    <location>
        <begin position="277"/>
        <end position="296"/>
    </location>
</feature>
<keyword evidence="8" id="KW-1185">Reference proteome</keyword>
<dbReference type="GeneID" id="30145785"/>
<keyword evidence="4" id="KW-0508">mRNA splicing</keyword>
<evidence type="ECO:0000256" key="1">
    <source>
        <dbReference type="ARBA" id="ARBA00004123"/>
    </source>
</evidence>
<evidence type="ECO:0000256" key="5">
    <source>
        <dbReference type="SAM" id="MobiDB-lite"/>
    </source>
</evidence>
<dbReference type="AlphaFoldDB" id="A0A1E3QVB6"/>
<proteinExistence type="inferred from homology"/>
<reference evidence="8" key="1">
    <citation type="submission" date="2016-05" db="EMBL/GenBank/DDBJ databases">
        <title>Comparative genomics of biotechnologically important yeasts.</title>
        <authorList>
            <consortium name="DOE Joint Genome Institute"/>
            <person name="Riley R."/>
            <person name="Haridas S."/>
            <person name="Wolfe K.H."/>
            <person name="Lopes M.R."/>
            <person name="Hittinger C.T."/>
            <person name="Goker M."/>
            <person name="Salamov A."/>
            <person name="Wisecaver J."/>
            <person name="Long T.M."/>
            <person name="Aerts A.L."/>
            <person name="Barry K."/>
            <person name="Choi C."/>
            <person name="Clum A."/>
            <person name="Coughlan A.Y."/>
            <person name="Deshpande S."/>
            <person name="Douglass A.P."/>
            <person name="Hanson S.J."/>
            <person name="Klenk H.-P."/>
            <person name="Labutti K."/>
            <person name="Lapidus A."/>
            <person name="Lindquist E."/>
            <person name="Lipzen A."/>
            <person name="Meier-Kolthoff J.P."/>
            <person name="Ohm R.A."/>
            <person name="Otillar R.P."/>
            <person name="Pangilinan J."/>
            <person name="Peng Y."/>
            <person name="Rokas A."/>
            <person name="Rosa C.A."/>
            <person name="Scheuner C."/>
            <person name="Sibirny A.A."/>
            <person name="Slot J.C."/>
            <person name="Stielow J.B."/>
            <person name="Sun H."/>
            <person name="Kurtzman C.P."/>
            <person name="Blackwell M."/>
            <person name="Grigoriev I.V."/>
            <person name="Jeffries T.W."/>
        </authorList>
    </citation>
    <scope>NUCLEOTIDE SEQUENCE [LARGE SCALE GENOMIC DNA]</scope>
    <source>
        <strain evidence="8">NRRL Y-12698</strain>
    </source>
</reference>
<dbReference type="RefSeq" id="XP_018986928.1">
    <property type="nucleotide sequence ID" value="XM_019127932.1"/>
</dbReference>
<dbReference type="PANTHER" id="PTHR15818">
    <property type="entry name" value="G PATCH AND KOW-CONTAINING"/>
    <property type="match status" value="1"/>
</dbReference>
<keyword evidence="4" id="KW-0507">mRNA processing</keyword>
<evidence type="ECO:0000313" key="8">
    <source>
        <dbReference type="Proteomes" id="UP000094336"/>
    </source>
</evidence>
<evidence type="ECO:0000256" key="3">
    <source>
        <dbReference type="ARBA" id="ARBA00023242"/>
    </source>
</evidence>
<evidence type="ECO:0000256" key="2">
    <source>
        <dbReference type="ARBA" id="ARBA00008576"/>
    </source>
</evidence>
<accession>A0A1E3QVB6</accession>
<keyword evidence="3 4" id="KW-0539">Nucleus</keyword>
<dbReference type="GO" id="GO:0005681">
    <property type="term" value="C:spliceosomal complex"/>
    <property type="evidence" value="ECO:0007669"/>
    <property type="project" value="UniProtKB-UniRule"/>
</dbReference>
<dbReference type="Pfam" id="PF12656">
    <property type="entry name" value="G-patch_2"/>
    <property type="match status" value="1"/>
</dbReference>
<dbReference type="PANTHER" id="PTHR15818:SF2">
    <property type="entry name" value="G-PATCH DOMAIN AND KOW MOTIFS-CONTAINING PROTEIN"/>
    <property type="match status" value="1"/>
</dbReference>
<dbReference type="OrthoDB" id="5577072at2759"/>